<dbReference type="CDD" id="cd06524">
    <property type="entry name" value="GH25_YegX-like"/>
    <property type="match status" value="1"/>
</dbReference>
<dbReference type="SUPFAM" id="SSF51445">
    <property type="entry name" value="(Trans)glycosidases"/>
    <property type="match status" value="1"/>
</dbReference>
<dbReference type="GO" id="GO:0016998">
    <property type="term" value="P:cell wall macromolecule catabolic process"/>
    <property type="evidence" value="ECO:0007669"/>
    <property type="project" value="InterPro"/>
</dbReference>
<dbReference type="InterPro" id="IPR018077">
    <property type="entry name" value="Glyco_hydro_fam25_subgr"/>
</dbReference>
<dbReference type="Pfam" id="PF01183">
    <property type="entry name" value="Glyco_hydro_25"/>
    <property type="match status" value="1"/>
</dbReference>
<evidence type="ECO:0000256" key="3">
    <source>
        <dbReference type="ARBA" id="ARBA00023295"/>
    </source>
</evidence>
<gene>
    <name evidence="5" type="ORF">SAMN02927903_01339</name>
</gene>
<evidence type="ECO:0000313" key="6">
    <source>
        <dbReference type="Proteomes" id="UP000199354"/>
    </source>
</evidence>
<accession>A0A1G5FM84</accession>
<name>A0A1G5FM84_9FLAO</name>
<dbReference type="PANTHER" id="PTHR34135:SF2">
    <property type="entry name" value="LYSOZYME"/>
    <property type="match status" value="1"/>
</dbReference>
<keyword evidence="4" id="KW-1133">Transmembrane helix</keyword>
<dbReference type="GO" id="GO:0016052">
    <property type="term" value="P:carbohydrate catabolic process"/>
    <property type="evidence" value="ECO:0007669"/>
    <property type="project" value="TreeGrafter"/>
</dbReference>
<evidence type="ECO:0000256" key="1">
    <source>
        <dbReference type="ARBA" id="ARBA00010646"/>
    </source>
</evidence>
<dbReference type="InterPro" id="IPR017853">
    <property type="entry name" value="GH"/>
</dbReference>
<sequence>MRKPTRRKKSAFWGGARLQILIGSVILLFIAGAIYHYRDGLAYYLGFKSHKIHKQKTPEEKRISDVRNYQLMTKYEEKVIGFDVSQYQGQIDWSKVQYVENTFLLQFVFIRATAGKDAKDTCFKDNWAAARKKGILRGAYHYYRPNENSIEQAENFIRTVKLQTGDLPPVLDIEKLPEHQSVDSLKKGLRRWLDKVDKHYKVRPIIYTGEKYYDAFLKEEFKDYTFWIANYNFFVEDIKDDWLFWQFTESASVEGILGNVDVNIYNGTPKQLHYLTIN</sequence>
<keyword evidence="2" id="KW-0378">Hydrolase</keyword>
<dbReference type="AlphaFoldDB" id="A0A1G5FM84"/>
<dbReference type="PANTHER" id="PTHR34135">
    <property type="entry name" value="LYSOZYME"/>
    <property type="match status" value="1"/>
</dbReference>
<dbReference type="Gene3D" id="3.20.20.80">
    <property type="entry name" value="Glycosidases"/>
    <property type="match status" value="1"/>
</dbReference>
<keyword evidence="6" id="KW-1185">Reference proteome</keyword>
<dbReference type="RefSeq" id="WP_244503430.1">
    <property type="nucleotide sequence ID" value="NZ_FMVF01000005.1"/>
</dbReference>
<dbReference type="InterPro" id="IPR002053">
    <property type="entry name" value="Glyco_hydro_25"/>
</dbReference>
<dbReference type="STRING" id="490189.SAMN02927903_01339"/>
<dbReference type="EMBL" id="FMVF01000005">
    <property type="protein sequence ID" value="SCY40369.1"/>
    <property type="molecule type" value="Genomic_DNA"/>
</dbReference>
<keyword evidence="4" id="KW-0472">Membrane</keyword>
<keyword evidence="3" id="KW-0326">Glycosidase</keyword>
<proteinExistence type="inferred from homology"/>
<dbReference type="GO" id="GO:0009253">
    <property type="term" value="P:peptidoglycan catabolic process"/>
    <property type="evidence" value="ECO:0007669"/>
    <property type="project" value="InterPro"/>
</dbReference>
<evidence type="ECO:0000313" key="5">
    <source>
        <dbReference type="EMBL" id="SCY40369.1"/>
    </source>
</evidence>
<comment type="similarity">
    <text evidence="1">Belongs to the glycosyl hydrolase 25 family.</text>
</comment>
<dbReference type="GO" id="GO:0003796">
    <property type="term" value="F:lysozyme activity"/>
    <property type="evidence" value="ECO:0007669"/>
    <property type="project" value="InterPro"/>
</dbReference>
<dbReference type="SMART" id="SM00641">
    <property type="entry name" value="Glyco_25"/>
    <property type="match status" value="1"/>
</dbReference>
<dbReference type="Proteomes" id="UP000199354">
    <property type="component" value="Unassembled WGS sequence"/>
</dbReference>
<evidence type="ECO:0000256" key="4">
    <source>
        <dbReference type="SAM" id="Phobius"/>
    </source>
</evidence>
<protein>
    <submittedName>
        <fullName evidence="5">Lysozyme</fullName>
    </submittedName>
</protein>
<organism evidence="5 6">
    <name type="scientific">Flavobacterium caeni</name>
    <dbReference type="NCBI Taxonomy" id="490189"/>
    <lineage>
        <taxon>Bacteria</taxon>
        <taxon>Pseudomonadati</taxon>
        <taxon>Bacteroidota</taxon>
        <taxon>Flavobacteriia</taxon>
        <taxon>Flavobacteriales</taxon>
        <taxon>Flavobacteriaceae</taxon>
        <taxon>Flavobacterium</taxon>
    </lineage>
</organism>
<dbReference type="PROSITE" id="PS51904">
    <property type="entry name" value="GLYCOSYL_HYDROL_F25_2"/>
    <property type="match status" value="1"/>
</dbReference>
<keyword evidence="4" id="KW-0812">Transmembrane</keyword>
<evidence type="ECO:0000256" key="2">
    <source>
        <dbReference type="ARBA" id="ARBA00022801"/>
    </source>
</evidence>
<reference evidence="5 6" key="1">
    <citation type="submission" date="2016-10" db="EMBL/GenBank/DDBJ databases">
        <authorList>
            <person name="de Groot N.N."/>
        </authorList>
    </citation>
    <scope>NUCLEOTIDE SEQUENCE [LARGE SCALE GENOMIC DNA]</scope>
    <source>
        <strain evidence="5 6">CGMCC 1.7031</strain>
    </source>
</reference>
<feature type="transmembrane region" description="Helical" evidence="4">
    <location>
        <begin position="20"/>
        <end position="37"/>
    </location>
</feature>